<dbReference type="AlphaFoldDB" id="A0A433DMK6"/>
<protein>
    <submittedName>
        <fullName evidence="1">Uncharacterized protein</fullName>
    </submittedName>
</protein>
<gene>
    <name evidence="1" type="ORF">BC936DRAFT_141780</name>
</gene>
<reference evidence="1 2" key="1">
    <citation type="journal article" date="2018" name="New Phytol.">
        <title>Phylogenomics of Endogonaceae and evolution of mycorrhizas within Mucoromycota.</title>
        <authorList>
            <person name="Chang Y."/>
            <person name="Desiro A."/>
            <person name="Na H."/>
            <person name="Sandor L."/>
            <person name="Lipzen A."/>
            <person name="Clum A."/>
            <person name="Barry K."/>
            <person name="Grigoriev I.V."/>
            <person name="Martin F.M."/>
            <person name="Stajich J.E."/>
            <person name="Smith M.E."/>
            <person name="Bonito G."/>
            <person name="Spatafora J.W."/>
        </authorList>
    </citation>
    <scope>NUCLEOTIDE SEQUENCE [LARGE SCALE GENOMIC DNA]</scope>
    <source>
        <strain evidence="1 2">GMNB39</strain>
    </source>
</reference>
<sequence length="93" mass="10398">MATCLKIITKRPVAQHLKEGVMINIFTNVFEVVMFTTLVEELRPWDKKRARTSTNALLAVDSTSKLGEGGVGVNGAQEYRLELGRKEHAKRAK</sequence>
<dbReference type="Proteomes" id="UP000268093">
    <property type="component" value="Unassembled WGS sequence"/>
</dbReference>
<evidence type="ECO:0000313" key="1">
    <source>
        <dbReference type="EMBL" id="RUP52079.1"/>
    </source>
</evidence>
<keyword evidence="2" id="KW-1185">Reference proteome</keyword>
<proteinExistence type="predicted"/>
<organism evidence="1 2">
    <name type="scientific">Jimgerdemannia flammicorona</name>
    <dbReference type="NCBI Taxonomy" id="994334"/>
    <lineage>
        <taxon>Eukaryota</taxon>
        <taxon>Fungi</taxon>
        <taxon>Fungi incertae sedis</taxon>
        <taxon>Mucoromycota</taxon>
        <taxon>Mucoromycotina</taxon>
        <taxon>Endogonomycetes</taxon>
        <taxon>Endogonales</taxon>
        <taxon>Endogonaceae</taxon>
        <taxon>Jimgerdemannia</taxon>
    </lineage>
</organism>
<comment type="caution">
    <text evidence="1">The sequence shown here is derived from an EMBL/GenBank/DDBJ whole genome shotgun (WGS) entry which is preliminary data.</text>
</comment>
<accession>A0A433DMK6</accession>
<evidence type="ECO:0000313" key="2">
    <source>
        <dbReference type="Proteomes" id="UP000268093"/>
    </source>
</evidence>
<name>A0A433DMK6_9FUNG</name>
<dbReference type="EMBL" id="RBNI01000205">
    <property type="protein sequence ID" value="RUP52079.1"/>
    <property type="molecule type" value="Genomic_DNA"/>
</dbReference>
<dbReference type="AntiFam" id="ANF00074">
    <property type="entry name" value="Shadow ORF (opposite alaS)"/>
</dbReference>